<comment type="similarity">
    <text evidence="2">Belongs to the ETF beta-subunit/FixA family.</text>
</comment>
<name>A0AAD9YBA7_COLKA</name>
<dbReference type="Gene3D" id="3.40.50.620">
    <property type="entry name" value="HUPs"/>
    <property type="match status" value="1"/>
</dbReference>
<feature type="compositionally biased region" description="Low complexity" evidence="12">
    <location>
        <begin position="343"/>
        <end position="358"/>
    </location>
</feature>
<evidence type="ECO:0000256" key="1">
    <source>
        <dbReference type="ARBA" id="ARBA00004305"/>
    </source>
</evidence>
<proteinExistence type="inferred from homology"/>
<dbReference type="SMART" id="SM00893">
    <property type="entry name" value="ETF"/>
    <property type="match status" value="1"/>
</dbReference>
<feature type="region of interest" description="Disordered" evidence="12">
    <location>
        <begin position="141"/>
        <end position="174"/>
    </location>
</feature>
<dbReference type="AlphaFoldDB" id="A0AAD9YBA7"/>
<dbReference type="Gene3D" id="1.10.220.150">
    <property type="entry name" value="Arf GTPase activating protein"/>
    <property type="match status" value="1"/>
</dbReference>
<feature type="region of interest" description="Disordered" evidence="12">
    <location>
        <begin position="186"/>
        <end position="215"/>
    </location>
</feature>
<gene>
    <name evidence="14" type="ORF">CKAH01_06095</name>
</gene>
<reference evidence="14" key="1">
    <citation type="submission" date="2023-02" db="EMBL/GenBank/DDBJ databases">
        <title>Colletotrichum kahawae CIFC_Que2 genome sequencing and assembly.</title>
        <authorList>
            <person name="Baroncelli R."/>
        </authorList>
    </citation>
    <scope>NUCLEOTIDE SEQUENCE</scope>
    <source>
        <strain evidence="14">CIFC_Que2</strain>
    </source>
</reference>
<dbReference type="FunFam" id="1.10.220.150:FF:000014">
    <property type="entry name" value="ADP-ribosylation factor GTPase-activating protein"/>
    <property type="match status" value="1"/>
</dbReference>
<dbReference type="InterPro" id="IPR014729">
    <property type="entry name" value="Rossmann-like_a/b/a_fold"/>
</dbReference>
<dbReference type="InterPro" id="IPR033948">
    <property type="entry name" value="ETF_beta_N"/>
</dbReference>
<evidence type="ECO:0000256" key="6">
    <source>
        <dbReference type="ARBA" id="ARBA00022771"/>
    </source>
</evidence>
<dbReference type="GO" id="GO:0030100">
    <property type="term" value="P:regulation of endocytosis"/>
    <property type="evidence" value="ECO:0007669"/>
    <property type="project" value="TreeGrafter"/>
</dbReference>
<accession>A0AAD9YBA7</accession>
<dbReference type="Pfam" id="PF01012">
    <property type="entry name" value="ETF"/>
    <property type="match status" value="1"/>
</dbReference>
<evidence type="ECO:0000256" key="3">
    <source>
        <dbReference type="ARBA" id="ARBA00022448"/>
    </source>
</evidence>
<evidence type="ECO:0000313" key="15">
    <source>
        <dbReference type="Proteomes" id="UP001281614"/>
    </source>
</evidence>
<dbReference type="CDD" id="cd08830">
    <property type="entry name" value="ArfGap_ArfGap1"/>
    <property type="match status" value="1"/>
</dbReference>
<dbReference type="Pfam" id="PF01412">
    <property type="entry name" value="ArfGap"/>
    <property type="match status" value="1"/>
</dbReference>
<evidence type="ECO:0000256" key="8">
    <source>
        <dbReference type="ARBA" id="ARBA00022982"/>
    </source>
</evidence>
<dbReference type="CDD" id="cd01714">
    <property type="entry name" value="ETF_beta"/>
    <property type="match status" value="1"/>
</dbReference>
<dbReference type="InterPro" id="IPR014730">
    <property type="entry name" value="ETF_a/b_N"/>
</dbReference>
<protein>
    <recommendedName>
        <fullName evidence="10">Probable electron transfer flavoprotein subunit beta</fullName>
    </recommendedName>
</protein>
<dbReference type="PROSITE" id="PS01065">
    <property type="entry name" value="ETF_BETA"/>
    <property type="match status" value="1"/>
</dbReference>
<dbReference type="PROSITE" id="PS50115">
    <property type="entry name" value="ARFGAP"/>
    <property type="match status" value="1"/>
</dbReference>
<dbReference type="GO" id="GO:0046395">
    <property type="term" value="P:carboxylic acid catabolic process"/>
    <property type="evidence" value="ECO:0007669"/>
    <property type="project" value="UniProtKB-ARBA"/>
</dbReference>
<dbReference type="GO" id="GO:0005759">
    <property type="term" value="C:mitochondrial matrix"/>
    <property type="evidence" value="ECO:0007669"/>
    <property type="project" value="UniProtKB-SubCell"/>
</dbReference>
<feature type="region of interest" description="Disordered" evidence="12">
    <location>
        <begin position="331"/>
        <end position="368"/>
    </location>
</feature>
<feature type="region of interest" description="Disordered" evidence="12">
    <location>
        <begin position="293"/>
        <end position="317"/>
    </location>
</feature>
<keyword evidence="3" id="KW-0813">Transport</keyword>
<dbReference type="EMBL" id="VYYT01000234">
    <property type="protein sequence ID" value="KAK2754157.1"/>
    <property type="molecule type" value="Genomic_DNA"/>
</dbReference>
<sequence length="713" mass="76607">MASKAMWEVDPETRAKLAAIQKEAKNNVCCDCNAPSPQWASPKFGVFICLSCAGVHRGLGVHISFVRSISMDAFKQVEIERMRLGGNENWRNFFEQHEDTKMRGVSWDDATIAERYSGEVGEEWKDRLTAKVEGKEYVPGEKKAAPAPVAAKPVSRTGTPLSGTNSRSASPGRKVKVDDRYFSKLGAENASRPDNLPPSQGGKYAGFGSSPMPEKNEAGMPTVDDLQKDPMAALSKGFGWFTSTVSKTAKTVNDGYIQPTAKQLAESDFARQAQVAAGNVGRVAQQGARNAHDGFNRFVEGGPNSQGGQGSRQAPLDESKKDFWDSFSNLADQRQTNSGSSIGTSAMGKKTGGAAAPATKKDNDGWDDCINSPKPLYKPTESPKMSALRILVPVKRVIDYAVKPRVNKAQTGVETAGVKHSMNPFDELSVEESVRIREKKRAPGGVEDITVISAGPPKAVDVLRTAMAMGADRAIHVETKEGDDLEPLSVAKLLHKAAEEHKSNLVILGKQSIDDDANQTGQMLAGLLGWSQATQASEVKFGEGDTVSVTREVDGGVETVKAKLPLVITTDLRLNEPRYASLPNIMKAKKKPLEKKKLADYGIGVEKRLKVLKVTEPAQRQGGGKVEDVNGLVAKLKELGALTSDYFSACKLCQEQSTLILGMAVTGEPEIATGLGSDDWEMQRKQLAGAVLGKLLGSDSAATLGGCHVNVRR</sequence>
<dbReference type="Proteomes" id="UP001281614">
    <property type="component" value="Unassembled WGS sequence"/>
</dbReference>
<comment type="subcellular location">
    <subcellularLocation>
        <location evidence="1">Mitochondrion matrix</location>
    </subcellularLocation>
</comment>
<dbReference type="InterPro" id="IPR038508">
    <property type="entry name" value="ArfGAP_dom_sf"/>
</dbReference>
<dbReference type="GO" id="GO:0032012">
    <property type="term" value="P:regulation of ARF protein signal transduction"/>
    <property type="evidence" value="ECO:0007669"/>
    <property type="project" value="TreeGrafter"/>
</dbReference>
<keyword evidence="6 11" id="KW-0863">Zinc-finger</keyword>
<keyword evidence="15" id="KW-1185">Reference proteome</keyword>
<dbReference type="InterPro" id="IPR037278">
    <property type="entry name" value="ARFGAP/RecO"/>
</dbReference>
<dbReference type="InterPro" id="IPR000049">
    <property type="entry name" value="ET-Flavoprotein_bsu_CS"/>
</dbReference>
<evidence type="ECO:0000256" key="2">
    <source>
        <dbReference type="ARBA" id="ARBA00007557"/>
    </source>
</evidence>
<feature type="compositionally biased region" description="Polar residues" evidence="12">
    <location>
        <begin position="156"/>
        <end position="169"/>
    </location>
</feature>
<dbReference type="GO" id="GO:0005096">
    <property type="term" value="F:GTPase activator activity"/>
    <property type="evidence" value="ECO:0007669"/>
    <property type="project" value="UniProtKB-KW"/>
</dbReference>
<dbReference type="InterPro" id="IPR001164">
    <property type="entry name" value="ArfGAP_dom"/>
</dbReference>
<organism evidence="14 15">
    <name type="scientific">Colletotrichum kahawae</name>
    <name type="common">Coffee berry disease fungus</name>
    <dbReference type="NCBI Taxonomy" id="34407"/>
    <lineage>
        <taxon>Eukaryota</taxon>
        <taxon>Fungi</taxon>
        <taxon>Dikarya</taxon>
        <taxon>Ascomycota</taxon>
        <taxon>Pezizomycotina</taxon>
        <taxon>Sordariomycetes</taxon>
        <taxon>Hypocreomycetidae</taxon>
        <taxon>Glomerellales</taxon>
        <taxon>Glomerellaceae</taxon>
        <taxon>Colletotrichum</taxon>
        <taxon>Colletotrichum gloeosporioides species complex</taxon>
    </lineage>
</organism>
<feature type="compositionally biased region" description="Low complexity" evidence="12">
    <location>
        <begin position="145"/>
        <end position="154"/>
    </location>
</feature>
<keyword evidence="7" id="KW-0862">Zinc</keyword>
<dbReference type="GO" id="GO:0009055">
    <property type="term" value="F:electron transfer activity"/>
    <property type="evidence" value="ECO:0007669"/>
    <property type="project" value="InterPro"/>
</dbReference>
<keyword evidence="4" id="KW-0343">GTPase activation</keyword>
<comment type="function">
    <text evidence="9">The electron transfer flavoprotein serves as a specific electron acceptor for several dehydrogenases, including five acyl-CoA dehydrogenases, glutaryl-CoA and sarcosine dehydrogenase. It transfers the electrons to the main mitochondrial respiratory chain via ETF-ubiquinone oxidoreductase (ETF dehydrogenase).</text>
</comment>
<evidence type="ECO:0000256" key="7">
    <source>
        <dbReference type="ARBA" id="ARBA00022833"/>
    </source>
</evidence>
<evidence type="ECO:0000256" key="5">
    <source>
        <dbReference type="ARBA" id="ARBA00022723"/>
    </source>
</evidence>
<feature type="domain" description="Arf-GAP" evidence="13">
    <location>
        <begin position="14"/>
        <end position="137"/>
    </location>
</feature>
<dbReference type="PRINTS" id="PR00405">
    <property type="entry name" value="REVINTRACTNG"/>
</dbReference>
<keyword evidence="5" id="KW-0479">Metal-binding</keyword>
<dbReference type="GO" id="GO:0008270">
    <property type="term" value="F:zinc ion binding"/>
    <property type="evidence" value="ECO:0007669"/>
    <property type="project" value="UniProtKB-KW"/>
</dbReference>
<dbReference type="PANTHER" id="PTHR46395">
    <property type="entry name" value="ADP-RIBOSYLATION FACTOR GTPASE-ACTIVATING PROTEIN 1"/>
    <property type="match status" value="1"/>
</dbReference>
<dbReference type="SMART" id="SM00105">
    <property type="entry name" value="ArfGap"/>
    <property type="match status" value="1"/>
</dbReference>
<evidence type="ECO:0000256" key="11">
    <source>
        <dbReference type="PROSITE-ProRule" id="PRU00288"/>
    </source>
</evidence>
<dbReference type="SUPFAM" id="SSF52402">
    <property type="entry name" value="Adenine nucleotide alpha hydrolases-like"/>
    <property type="match status" value="1"/>
</dbReference>
<evidence type="ECO:0000256" key="10">
    <source>
        <dbReference type="ARBA" id="ARBA00070315"/>
    </source>
</evidence>
<evidence type="ECO:0000256" key="9">
    <source>
        <dbReference type="ARBA" id="ARBA00025416"/>
    </source>
</evidence>
<dbReference type="PANTHER" id="PTHR46395:SF1">
    <property type="entry name" value="ADP-RIBOSYLATION FACTOR GTPASE-ACTIVATING PROTEIN 1"/>
    <property type="match status" value="1"/>
</dbReference>
<evidence type="ECO:0000313" key="14">
    <source>
        <dbReference type="EMBL" id="KAK2754157.1"/>
    </source>
</evidence>
<evidence type="ECO:0000259" key="13">
    <source>
        <dbReference type="PROSITE" id="PS50115"/>
    </source>
</evidence>
<dbReference type="GO" id="GO:0000139">
    <property type="term" value="C:Golgi membrane"/>
    <property type="evidence" value="ECO:0007669"/>
    <property type="project" value="TreeGrafter"/>
</dbReference>
<evidence type="ECO:0000256" key="4">
    <source>
        <dbReference type="ARBA" id="ARBA00022468"/>
    </source>
</evidence>
<evidence type="ECO:0000256" key="12">
    <source>
        <dbReference type="SAM" id="MobiDB-lite"/>
    </source>
</evidence>
<dbReference type="SUPFAM" id="SSF57863">
    <property type="entry name" value="ArfGap/RecO-like zinc finger"/>
    <property type="match status" value="1"/>
</dbReference>
<keyword evidence="8" id="KW-0249">Electron transport</keyword>
<feature type="compositionally biased region" description="Polar residues" evidence="12">
    <location>
        <begin position="331"/>
        <end position="342"/>
    </location>
</feature>
<dbReference type="FunFam" id="3.40.50.620:FF:000011">
    <property type="entry name" value="Electron transfer flavoprotein subunit beta"/>
    <property type="match status" value="1"/>
</dbReference>
<comment type="caution">
    <text evidence="14">The sequence shown here is derived from an EMBL/GenBank/DDBJ whole genome shotgun (WGS) entry which is preliminary data.</text>
</comment>